<dbReference type="Proteomes" id="UP001213039">
    <property type="component" value="Chromosome"/>
</dbReference>
<dbReference type="EMBL" id="CP114370">
    <property type="protein sequence ID" value="WBP83746.1"/>
    <property type="molecule type" value="Genomic_DNA"/>
</dbReference>
<proteinExistence type="predicted"/>
<organism evidence="1 2">
    <name type="scientific">Mycoplasmopsis edwardii</name>
    <dbReference type="NCBI Taxonomy" id="53558"/>
    <lineage>
        <taxon>Bacteria</taxon>
        <taxon>Bacillati</taxon>
        <taxon>Mycoplasmatota</taxon>
        <taxon>Mycoplasmoidales</taxon>
        <taxon>Metamycoplasmataceae</taxon>
        <taxon>Mycoplasmopsis</taxon>
    </lineage>
</organism>
<keyword evidence="2" id="KW-1185">Reference proteome</keyword>
<evidence type="ECO:0000313" key="1">
    <source>
        <dbReference type="EMBL" id="WBP83746.1"/>
    </source>
</evidence>
<protein>
    <submittedName>
        <fullName evidence="1">Uncharacterized protein</fullName>
    </submittedName>
</protein>
<gene>
    <name evidence="1" type="ORF">Me_995_000365</name>
</gene>
<accession>A0ACD4PGI2</accession>
<reference evidence="1" key="1">
    <citation type="submission" date="2022-12" db="EMBL/GenBank/DDBJ databases">
        <authorList>
            <consortium name="Asia Pacific Centre for Animal Health"/>
            <person name="Klose S.M."/>
            <person name="Legione A.R."/>
            <person name="Monotti I."/>
            <person name="Bushell R."/>
            <person name="Marenda M.S."/>
            <person name="Sugiyama T."/>
            <person name="Browning G.F."/>
            <person name="Vaz P.K."/>
        </authorList>
    </citation>
    <scope>NUCLEOTIDE SEQUENCE</scope>
    <source>
        <strain evidence="1">Felid995</strain>
    </source>
</reference>
<evidence type="ECO:0000313" key="2">
    <source>
        <dbReference type="Proteomes" id="UP001213039"/>
    </source>
</evidence>
<sequence>MTTNDTFTINEYNYRDIIDLLYSDKWNNDQEQNMYVLSLEDFIPKFDNE</sequence>
<name>A0ACD4PGI2_9BACT</name>